<sequence>MRYWVVSLVLVVLGIAGITYGVPLHPVPDPAVAETSFPGTYGSPGVVTVEKPGAYTVWEDGPYSHRSIRCRVSGPGGESVRLTAPRFLVRWETDDSDAVDNRTALGTFDAPRAGRYGLDCPFDTEVPGVGFVVTEEPDLTRSLAATVGGAVALLAGAAVAVTAFVRRRRVAVPRNGGPSS</sequence>
<proteinExistence type="predicted"/>
<keyword evidence="1" id="KW-0472">Membrane</keyword>
<keyword evidence="1" id="KW-0812">Transmembrane</keyword>
<evidence type="ECO:0000256" key="1">
    <source>
        <dbReference type="SAM" id="Phobius"/>
    </source>
</evidence>
<accession>A0A8J4A173</accession>
<dbReference type="RefSeq" id="WP_203933708.1">
    <property type="nucleotide sequence ID" value="NZ_BOPH01000126.1"/>
</dbReference>
<comment type="caution">
    <text evidence="2">The sequence shown here is derived from an EMBL/GenBank/DDBJ whole genome shotgun (WGS) entry which is preliminary data.</text>
</comment>
<dbReference type="Proteomes" id="UP000635606">
    <property type="component" value="Unassembled WGS sequence"/>
</dbReference>
<keyword evidence="3" id="KW-1185">Reference proteome</keyword>
<feature type="transmembrane region" description="Helical" evidence="1">
    <location>
        <begin position="143"/>
        <end position="165"/>
    </location>
</feature>
<organism evidence="2 3">
    <name type="scientific">Virgisporangium ochraceum</name>
    <dbReference type="NCBI Taxonomy" id="65505"/>
    <lineage>
        <taxon>Bacteria</taxon>
        <taxon>Bacillati</taxon>
        <taxon>Actinomycetota</taxon>
        <taxon>Actinomycetes</taxon>
        <taxon>Micromonosporales</taxon>
        <taxon>Micromonosporaceae</taxon>
        <taxon>Virgisporangium</taxon>
    </lineage>
</organism>
<evidence type="ECO:0000313" key="2">
    <source>
        <dbReference type="EMBL" id="GIJ73892.1"/>
    </source>
</evidence>
<dbReference type="EMBL" id="BOPH01000126">
    <property type="protein sequence ID" value="GIJ73892.1"/>
    <property type="molecule type" value="Genomic_DNA"/>
</dbReference>
<evidence type="ECO:0000313" key="3">
    <source>
        <dbReference type="Proteomes" id="UP000635606"/>
    </source>
</evidence>
<keyword evidence="1" id="KW-1133">Transmembrane helix</keyword>
<reference evidence="2" key="1">
    <citation type="submission" date="2021-01" db="EMBL/GenBank/DDBJ databases">
        <title>Whole genome shotgun sequence of Virgisporangium ochraceum NBRC 16418.</title>
        <authorList>
            <person name="Komaki H."/>
            <person name="Tamura T."/>
        </authorList>
    </citation>
    <scope>NUCLEOTIDE SEQUENCE</scope>
    <source>
        <strain evidence="2">NBRC 16418</strain>
    </source>
</reference>
<gene>
    <name evidence="2" type="ORF">Voc01_088090</name>
</gene>
<name>A0A8J4A173_9ACTN</name>
<dbReference type="AlphaFoldDB" id="A0A8J4A173"/>
<protein>
    <submittedName>
        <fullName evidence="2">Uncharacterized protein</fullName>
    </submittedName>
</protein>